<dbReference type="Gene3D" id="3.30.40.10">
    <property type="entry name" value="Zinc/RING finger domain, C3HC4 (zinc finger)"/>
    <property type="match status" value="1"/>
</dbReference>
<organism evidence="2 3">
    <name type="scientific">Acorus calamus</name>
    <name type="common">Sweet flag</name>
    <dbReference type="NCBI Taxonomy" id="4465"/>
    <lineage>
        <taxon>Eukaryota</taxon>
        <taxon>Viridiplantae</taxon>
        <taxon>Streptophyta</taxon>
        <taxon>Embryophyta</taxon>
        <taxon>Tracheophyta</taxon>
        <taxon>Spermatophyta</taxon>
        <taxon>Magnoliopsida</taxon>
        <taxon>Liliopsida</taxon>
        <taxon>Acoraceae</taxon>
        <taxon>Acorus</taxon>
    </lineage>
</organism>
<evidence type="ECO:0008006" key="4">
    <source>
        <dbReference type="Google" id="ProtNLM"/>
    </source>
</evidence>
<dbReference type="GO" id="GO:0061665">
    <property type="term" value="F:SUMO ligase activity"/>
    <property type="evidence" value="ECO:0007669"/>
    <property type="project" value="TreeGrafter"/>
</dbReference>
<feature type="compositionally biased region" description="Polar residues" evidence="1">
    <location>
        <begin position="645"/>
        <end position="656"/>
    </location>
</feature>
<dbReference type="GO" id="GO:0000785">
    <property type="term" value="C:chromatin"/>
    <property type="evidence" value="ECO:0007669"/>
    <property type="project" value="TreeGrafter"/>
</dbReference>
<feature type="region of interest" description="Disordered" evidence="1">
    <location>
        <begin position="676"/>
        <end position="698"/>
    </location>
</feature>
<reference evidence="2" key="1">
    <citation type="journal article" date="2023" name="Nat. Commun.">
        <title>Diploid and tetraploid genomes of Acorus and the evolution of monocots.</title>
        <authorList>
            <person name="Ma L."/>
            <person name="Liu K.W."/>
            <person name="Li Z."/>
            <person name="Hsiao Y.Y."/>
            <person name="Qi Y."/>
            <person name="Fu T."/>
            <person name="Tang G.D."/>
            <person name="Zhang D."/>
            <person name="Sun W.H."/>
            <person name="Liu D.K."/>
            <person name="Li Y."/>
            <person name="Chen G.Z."/>
            <person name="Liu X.D."/>
            <person name="Liao X.Y."/>
            <person name="Jiang Y.T."/>
            <person name="Yu X."/>
            <person name="Hao Y."/>
            <person name="Huang J."/>
            <person name="Zhao X.W."/>
            <person name="Ke S."/>
            <person name="Chen Y.Y."/>
            <person name="Wu W.L."/>
            <person name="Hsu J.L."/>
            <person name="Lin Y.F."/>
            <person name="Huang M.D."/>
            <person name="Li C.Y."/>
            <person name="Huang L."/>
            <person name="Wang Z.W."/>
            <person name="Zhao X."/>
            <person name="Zhong W.Y."/>
            <person name="Peng D.H."/>
            <person name="Ahmad S."/>
            <person name="Lan S."/>
            <person name="Zhang J.S."/>
            <person name="Tsai W.C."/>
            <person name="Van de Peer Y."/>
            <person name="Liu Z.J."/>
        </authorList>
    </citation>
    <scope>NUCLEOTIDE SEQUENCE</scope>
    <source>
        <strain evidence="2">CP</strain>
    </source>
</reference>
<dbReference type="AlphaFoldDB" id="A0AAV9CDA7"/>
<reference evidence="2" key="2">
    <citation type="submission" date="2023-06" db="EMBL/GenBank/DDBJ databases">
        <authorList>
            <person name="Ma L."/>
            <person name="Liu K.-W."/>
            <person name="Li Z."/>
            <person name="Hsiao Y.-Y."/>
            <person name="Qi Y."/>
            <person name="Fu T."/>
            <person name="Tang G."/>
            <person name="Zhang D."/>
            <person name="Sun W.-H."/>
            <person name="Liu D.-K."/>
            <person name="Li Y."/>
            <person name="Chen G.-Z."/>
            <person name="Liu X.-D."/>
            <person name="Liao X.-Y."/>
            <person name="Jiang Y.-T."/>
            <person name="Yu X."/>
            <person name="Hao Y."/>
            <person name="Huang J."/>
            <person name="Zhao X.-W."/>
            <person name="Ke S."/>
            <person name="Chen Y.-Y."/>
            <person name="Wu W.-L."/>
            <person name="Hsu J.-L."/>
            <person name="Lin Y.-F."/>
            <person name="Huang M.-D."/>
            <person name="Li C.-Y."/>
            <person name="Huang L."/>
            <person name="Wang Z.-W."/>
            <person name="Zhao X."/>
            <person name="Zhong W.-Y."/>
            <person name="Peng D.-H."/>
            <person name="Ahmad S."/>
            <person name="Lan S."/>
            <person name="Zhang J.-S."/>
            <person name="Tsai W.-C."/>
            <person name="Van De Peer Y."/>
            <person name="Liu Z.-J."/>
        </authorList>
    </citation>
    <scope>NUCLEOTIDE SEQUENCE</scope>
    <source>
        <strain evidence="2">CP</strain>
        <tissue evidence="2">Leaves</tissue>
    </source>
</reference>
<dbReference type="PANTHER" id="PTHR10782:SF4">
    <property type="entry name" value="TONALLI, ISOFORM E"/>
    <property type="match status" value="1"/>
</dbReference>
<name>A0AAV9CDA7_ACOCL</name>
<evidence type="ECO:0000256" key="1">
    <source>
        <dbReference type="SAM" id="MobiDB-lite"/>
    </source>
</evidence>
<keyword evidence="3" id="KW-1185">Reference proteome</keyword>
<feature type="region of interest" description="Disordered" evidence="1">
    <location>
        <begin position="614"/>
        <end position="662"/>
    </location>
</feature>
<comment type="caution">
    <text evidence="2">The sequence shown here is derived from an EMBL/GenBank/DDBJ whole genome shotgun (WGS) entry which is preliminary data.</text>
</comment>
<dbReference type="PANTHER" id="PTHR10782">
    <property type="entry name" value="ZINC FINGER MIZ DOMAIN-CONTAINING PROTEIN"/>
    <property type="match status" value="1"/>
</dbReference>
<sequence length="698" mass="75359">MMGGAAIQQNQQINTTSTGPMAVASKSVAINAHINLLLNHLRNTSTLNKDELYRSSIFLAKGIDYAMTNKEVPERALDIPMIVKQVYQRRDDNYDLRAAIMVLMLSVKNACGLNWFSAADSVFLTTLADEPGYETLMADFYISKDMAPGAPGHIDTGPQFPTDITKLLRCGSNIIQAIGQFNDMELIVGPSTIPLTCPISHGRIKIPVKGHLCRHLQMLRDAGEDSTHVVISTDGSWTIITKNDGHLDETQDVNGVLTGQEAVITGMPLNTSASVVDLTMEENDMEIAMSTSPIPMQSLNNHYQHTCETVDRKPSQVTGGISVSEPFSETAFVGSIPEMTVQTDTQVGDGFWSNMLSSTFASDGVDIADTQQDSVSLATNREEPGHVNGFSQTNSIFHNVLQVGEPSATDELQIQIPQHGNSMVSNGTERWRIPKHITYDPIAVQALPAQSLVTFSRQRTRMGALGSNSAASNCPPQIEYQTPISAAVTLDSSGPVSCNEMQQLSRPPSSQLHSAVQLPLQNQSSHDQFHISNQASQQVIGLPALTQRTPPDPLNAQRWPPINRRMPQTTNQPASMFSQPLPLHPAQHQQPSQSVIGGSTNTQVSAPVVGGGANQLQTSRALPPNGNGQRLPAGDQIRDVGPSGTPESLSEQNWQPTGRMRGSLTPTQLAALLVQQNNSSHGMHTRNGDAGGRTFGTQ</sequence>
<dbReference type="GO" id="GO:0016925">
    <property type="term" value="P:protein sumoylation"/>
    <property type="evidence" value="ECO:0007669"/>
    <property type="project" value="TreeGrafter"/>
</dbReference>
<dbReference type="Proteomes" id="UP001180020">
    <property type="component" value="Unassembled WGS sequence"/>
</dbReference>
<dbReference type="InterPro" id="IPR013083">
    <property type="entry name" value="Znf_RING/FYVE/PHD"/>
</dbReference>
<accession>A0AAV9CDA7</accession>
<evidence type="ECO:0000313" key="3">
    <source>
        <dbReference type="Proteomes" id="UP001180020"/>
    </source>
</evidence>
<protein>
    <recommendedName>
        <fullName evidence="4">SP-RING-type domain-containing protein</fullName>
    </recommendedName>
</protein>
<gene>
    <name evidence="2" type="ORF">QJS10_CPB20g02150</name>
</gene>
<dbReference type="EMBL" id="JAUJYO010000020">
    <property type="protein sequence ID" value="KAK1286324.1"/>
    <property type="molecule type" value="Genomic_DNA"/>
</dbReference>
<feature type="compositionally biased region" description="Gly residues" evidence="1">
    <location>
        <begin position="689"/>
        <end position="698"/>
    </location>
</feature>
<proteinExistence type="predicted"/>
<evidence type="ECO:0000313" key="2">
    <source>
        <dbReference type="EMBL" id="KAK1286324.1"/>
    </source>
</evidence>